<evidence type="ECO:0000256" key="3">
    <source>
        <dbReference type="ARBA" id="ARBA00022989"/>
    </source>
</evidence>
<evidence type="ECO:0000256" key="1">
    <source>
        <dbReference type="ARBA" id="ARBA00004167"/>
    </source>
</evidence>
<keyword evidence="4" id="KW-0472">Membrane</keyword>
<dbReference type="RefSeq" id="WP_305501248.1">
    <property type="nucleotide sequence ID" value="NZ_CP131913.1"/>
</dbReference>
<organism evidence="6 7">
    <name type="scientific">Halomonas alkalicola</name>
    <dbReference type="NCBI Taxonomy" id="1930622"/>
    <lineage>
        <taxon>Bacteria</taxon>
        <taxon>Pseudomonadati</taxon>
        <taxon>Pseudomonadota</taxon>
        <taxon>Gammaproteobacteria</taxon>
        <taxon>Oceanospirillales</taxon>
        <taxon>Halomonadaceae</taxon>
        <taxon>Halomonas</taxon>
    </lineage>
</organism>
<dbReference type="PANTHER" id="PTHR36985">
    <property type="entry name" value="TRANSLOCATION AND ASSEMBLY MODULE SUBUNIT TAMB"/>
    <property type="match status" value="1"/>
</dbReference>
<evidence type="ECO:0000313" key="7">
    <source>
        <dbReference type="Proteomes" id="UP001235344"/>
    </source>
</evidence>
<reference evidence="6 7" key="1">
    <citation type="submission" date="2023-08" db="EMBL/GenBank/DDBJ databases">
        <title>Transcriptome Analysis of Halomonas alkalicola CICC 11012s to Identify the Genes Involved in Alkaline Tolerances.</title>
        <authorList>
            <person name="Zhai L."/>
        </authorList>
    </citation>
    <scope>NUCLEOTIDE SEQUENCE [LARGE SCALE GENOMIC DNA]</scope>
    <source>
        <strain evidence="6 7">CICC 11012s</strain>
    </source>
</reference>
<sequence length="388" mass="41303">MAITLSGDQGRIDGFIAAEEGRLAIRGDAAWPSADDWRISIALDGRDQPLLAVLPAFGRLRLAPDMTVLVTPLLLQVRGEVRVPWARLEVGELPPSAVSPSPDEIIITRRDEERARRQAQRAAEAAAGEPGEEAAEALARAGMAVDVQLNLRLGPDMQLSAYGLESGLSGTLEVRQQSGPVQLFGDVSLVDGRFRAYGQDLLIREGQLLFSGPPDQPLLSFEAIRNPNVTQDGVIAGLRVTGTAAEPQLRVFSEPAMDEARALSYLLRGRAPDDSDTDGALTQALIGLTLGQTGGAVGAIGEAFGISDLALETAGTGEESQVVVTGQLTDDLRISYGVGVFSPIAELTLRYTLWRNLYLQAVSGAAQAVDLVYAFSRPGKPPRITEQD</sequence>
<evidence type="ECO:0000256" key="2">
    <source>
        <dbReference type="ARBA" id="ARBA00022692"/>
    </source>
</evidence>
<keyword evidence="2" id="KW-0812">Transmembrane</keyword>
<comment type="subcellular location">
    <subcellularLocation>
        <location evidence="1">Membrane</location>
        <topology evidence="1">Single-pass membrane protein</topology>
    </subcellularLocation>
</comment>
<proteinExistence type="predicted"/>
<evidence type="ECO:0000313" key="6">
    <source>
        <dbReference type="EMBL" id="WLI73514.1"/>
    </source>
</evidence>
<dbReference type="PANTHER" id="PTHR36985:SF1">
    <property type="entry name" value="TRANSLOCATION AND ASSEMBLY MODULE SUBUNIT TAMB"/>
    <property type="match status" value="1"/>
</dbReference>
<keyword evidence="7" id="KW-1185">Reference proteome</keyword>
<dbReference type="Pfam" id="PF04357">
    <property type="entry name" value="TamB"/>
    <property type="match status" value="1"/>
</dbReference>
<dbReference type="EMBL" id="CP131913">
    <property type="protein sequence ID" value="WLI73514.1"/>
    <property type="molecule type" value="Genomic_DNA"/>
</dbReference>
<dbReference type="InterPro" id="IPR007452">
    <property type="entry name" value="TamB_C"/>
</dbReference>
<protein>
    <submittedName>
        <fullName evidence="6">Translocation/assembly module TamB domain-containing protein</fullName>
    </submittedName>
</protein>
<evidence type="ECO:0000259" key="5">
    <source>
        <dbReference type="Pfam" id="PF04357"/>
    </source>
</evidence>
<dbReference type="Proteomes" id="UP001235344">
    <property type="component" value="Chromosome"/>
</dbReference>
<keyword evidence="3" id="KW-1133">Transmembrane helix</keyword>
<gene>
    <name evidence="6" type="ORF">B6N23_00790</name>
</gene>
<feature type="domain" description="Translocation and assembly module TamB C-terminal" evidence="5">
    <location>
        <begin position="17"/>
        <end position="374"/>
    </location>
</feature>
<evidence type="ECO:0000256" key="4">
    <source>
        <dbReference type="ARBA" id="ARBA00023136"/>
    </source>
</evidence>
<name>A0ABY9H4W6_9GAMM</name>
<accession>A0ABY9H4W6</accession>